<dbReference type="CDD" id="cd01948">
    <property type="entry name" value="EAL"/>
    <property type="match status" value="1"/>
</dbReference>
<dbReference type="SMART" id="SM00267">
    <property type="entry name" value="GGDEF"/>
    <property type="match status" value="1"/>
</dbReference>
<dbReference type="Gene3D" id="3.30.70.270">
    <property type="match status" value="1"/>
</dbReference>
<dbReference type="SMART" id="SM00052">
    <property type="entry name" value="EAL"/>
    <property type="match status" value="1"/>
</dbReference>
<feature type="domain" description="EAL" evidence="3">
    <location>
        <begin position="850"/>
        <end position="1104"/>
    </location>
</feature>
<dbReference type="Pfam" id="PF13596">
    <property type="entry name" value="PAS_10"/>
    <property type="match status" value="1"/>
</dbReference>
<dbReference type="InterPro" id="IPR001633">
    <property type="entry name" value="EAL_dom"/>
</dbReference>
<dbReference type="SMART" id="SM00091">
    <property type="entry name" value="PAS"/>
    <property type="match status" value="4"/>
</dbReference>
<dbReference type="Pfam" id="PF00563">
    <property type="entry name" value="EAL"/>
    <property type="match status" value="1"/>
</dbReference>
<dbReference type="Proteomes" id="UP000597206">
    <property type="component" value="Unassembled WGS sequence"/>
</dbReference>
<dbReference type="PROSITE" id="PS50112">
    <property type="entry name" value="PAS"/>
    <property type="match status" value="2"/>
</dbReference>
<feature type="domain" description="PAC" evidence="2">
    <location>
        <begin position="248"/>
        <end position="301"/>
    </location>
</feature>
<dbReference type="InterPro" id="IPR035919">
    <property type="entry name" value="EAL_sf"/>
</dbReference>
<dbReference type="PROSITE" id="PS50883">
    <property type="entry name" value="EAL"/>
    <property type="match status" value="1"/>
</dbReference>
<dbReference type="InterPro" id="IPR013767">
    <property type="entry name" value="PAS_fold"/>
</dbReference>
<feature type="domain" description="PAS" evidence="1">
    <location>
        <begin position="558"/>
        <end position="597"/>
    </location>
</feature>
<dbReference type="SUPFAM" id="SSF141868">
    <property type="entry name" value="EAL domain-like"/>
    <property type="match status" value="1"/>
</dbReference>
<dbReference type="PANTHER" id="PTHR44757">
    <property type="entry name" value="DIGUANYLATE CYCLASE DGCP"/>
    <property type="match status" value="1"/>
</dbReference>
<dbReference type="EMBL" id="JADPMR010000004">
    <property type="protein sequence ID" value="MBF9002515.1"/>
    <property type="molecule type" value="Genomic_DNA"/>
</dbReference>
<dbReference type="NCBIfam" id="TIGR00229">
    <property type="entry name" value="sensory_box"/>
    <property type="match status" value="3"/>
</dbReference>
<evidence type="ECO:0000259" key="1">
    <source>
        <dbReference type="PROSITE" id="PS50112"/>
    </source>
</evidence>
<dbReference type="RefSeq" id="WP_196124402.1">
    <property type="nucleotide sequence ID" value="NZ_JADPMR010000004.1"/>
</dbReference>
<name>A0ABS0GJP2_9VIBR</name>
<evidence type="ECO:0000313" key="5">
    <source>
        <dbReference type="EMBL" id="MBF9002515.1"/>
    </source>
</evidence>
<keyword evidence="6" id="KW-1185">Reference proteome</keyword>
<dbReference type="PROSITE" id="PS50113">
    <property type="entry name" value="PAC"/>
    <property type="match status" value="2"/>
</dbReference>
<feature type="domain" description="GGDEF" evidence="4">
    <location>
        <begin position="708"/>
        <end position="841"/>
    </location>
</feature>
<dbReference type="InterPro" id="IPR001610">
    <property type="entry name" value="PAC"/>
</dbReference>
<protein>
    <submittedName>
        <fullName evidence="5">EAL domain-containing protein</fullName>
    </submittedName>
</protein>
<dbReference type="Pfam" id="PF00989">
    <property type="entry name" value="PAS"/>
    <property type="match status" value="1"/>
</dbReference>
<dbReference type="InterPro" id="IPR029787">
    <property type="entry name" value="Nucleotide_cyclase"/>
</dbReference>
<proteinExistence type="predicted"/>
<dbReference type="NCBIfam" id="TIGR00254">
    <property type="entry name" value="GGDEF"/>
    <property type="match status" value="1"/>
</dbReference>
<dbReference type="CDD" id="cd00130">
    <property type="entry name" value="PAS"/>
    <property type="match status" value="3"/>
</dbReference>
<dbReference type="InterPro" id="IPR043128">
    <property type="entry name" value="Rev_trsase/Diguanyl_cyclase"/>
</dbReference>
<dbReference type="SUPFAM" id="SSF55785">
    <property type="entry name" value="PYP-like sensor domain (PAS domain)"/>
    <property type="match status" value="4"/>
</dbReference>
<dbReference type="SMART" id="SM00086">
    <property type="entry name" value="PAC"/>
    <property type="match status" value="3"/>
</dbReference>
<dbReference type="PROSITE" id="PS50887">
    <property type="entry name" value="GGDEF"/>
    <property type="match status" value="1"/>
</dbReference>
<sequence length="1108" mass="126586">MINQKNAPSSVTASQLPVLLVRVELWPEFDLKGLIDNLVDEIAPKGHWNVTLTTLNDTVLQTLHEMYPDVNVVLQRDELTDNQLHVVEISRSKDNHLGLDIHSPWGDVTLPSIMLLPLIQKLESAMVLSQTSELSSILLQTQRDAFVKFTSMSDSDAEQSLQMLANECADLKQDNERLTKSNTALHHVTESFSLPLIVVNQNLEIIQYNRSCAEVLFNADILLGQSISTLYWHFDINSVLDKIKYVVQTGERYCLTLATTEHYVYSLNIMPYRLNKTEISGAILVFEDITERQIAEQALQKSEAHFRQVTSSLPQLMLEMTDSGDCHFVSKQWSDYTGQPDSSLLRHEWMAAIHPDEQTMLNELWEVHRKQHSDFSFQCRVKEANSEYRWFSVRFALLLDNEHGNNWFCSFSDIEGIKQAQLSLQQSEAHVSNIIDTMPEAVLVVNDKGFIDIANKRTEEVFGYAREEIVHQPIEMLLPQRYRHNHVALRDNYVKKPTIRMMGVGRDLFALNKSGEEFPVEVALAPLEEKGKRYSVVSIADITHRKEADAELVLAANVFSNTMDGIVILDSNREIIKVNAAFEHILGFRNEELTGENIAILRGKKHSNDFYLDLWNIASKTGRWQGEIWQQHKRGTETPLWLSLTTIYDHHGEVERYIATIYDISEQKQAQERIHYLAHYDVLSNLPNRTLFIETFRKMLVNSRNKDSKIALLFIDLDNFKQVNDTYGHPVGDSLLCQVSERMLDVTHDDDLVSRYGGDEFLVLLNNIDSRESVEKMATKLMQALTAPIDVGFGDFFVTASIGIACYPEDGSDADNLLQHADLAMYRAKEEGRNQYHFYDNEMLDVIQEHTQLQSELRLAIEKDQLELFYQPIIELATKRCIGVEALVRWHHPKRGDISPMKFIPVAEETTLIHSIGKWVLENACKQMAQWHKAGIKLRFTSINVSGKQIMQSDFAAIAKATFESTQCSAEHVIIELTESFIMHKSQSAIDKLQQLRQLGVGIAIDDFGTGYSSLSYLKRLPVTKLKLDRSFVMDLPSDINDVEITRAIHRLGDAVGLSVIAEGIETEEQHQFLVNEGVTYGQGYFYAKPMSIDDFNRFLEQHNMLKQ</sequence>
<dbReference type="InterPro" id="IPR035965">
    <property type="entry name" value="PAS-like_dom_sf"/>
</dbReference>
<dbReference type="CDD" id="cd01949">
    <property type="entry name" value="GGDEF"/>
    <property type="match status" value="1"/>
</dbReference>
<dbReference type="InterPro" id="IPR013655">
    <property type="entry name" value="PAS_fold_3"/>
</dbReference>
<organism evidence="5 6">
    <name type="scientific">Vibrio nitrifigilis</name>
    <dbReference type="NCBI Taxonomy" id="2789781"/>
    <lineage>
        <taxon>Bacteria</taxon>
        <taxon>Pseudomonadati</taxon>
        <taxon>Pseudomonadota</taxon>
        <taxon>Gammaproteobacteria</taxon>
        <taxon>Vibrionales</taxon>
        <taxon>Vibrionaceae</taxon>
        <taxon>Vibrio</taxon>
    </lineage>
</organism>
<dbReference type="SUPFAM" id="SSF55073">
    <property type="entry name" value="Nucleotide cyclase"/>
    <property type="match status" value="1"/>
</dbReference>
<dbReference type="Pfam" id="PF08447">
    <property type="entry name" value="PAS_3"/>
    <property type="match status" value="1"/>
</dbReference>
<reference evidence="5 6" key="1">
    <citation type="submission" date="2020-11" db="EMBL/GenBank/DDBJ databases">
        <title>Vibrio nitrifigilis sp. nov., a marine nitrogen-fixing bacterium isolated from the lagoon sediment of an islet inside an atoll.</title>
        <authorList>
            <person name="Wang L.-T."/>
            <person name="Shieh W.Y."/>
        </authorList>
    </citation>
    <scope>NUCLEOTIDE SEQUENCE [LARGE SCALE GENOMIC DNA]</scope>
    <source>
        <strain evidence="5 6">NFV-1</strain>
    </source>
</reference>
<feature type="domain" description="PAS" evidence="1">
    <location>
        <begin position="427"/>
        <end position="480"/>
    </location>
</feature>
<comment type="caution">
    <text evidence="5">The sequence shown here is derived from an EMBL/GenBank/DDBJ whole genome shotgun (WGS) entry which is preliminary data.</text>
</comment>
<evidence type="ECO:0000313" key="6">
    <source>
        <dbReference type="Proteomes" id="UP000597206"/>
    </source>
</evidence>
<feature type="domain" description="PAC" evidence="2">
    <location>
        <begin position="624"/>
        <end position="676"/>
    </location>
</feature>
<dbReference type="Pfam" id="PF00990">
    <property type="entry name" value="GGDEF"/>
    <property type="match status" value="1"/>
</dbReference>
<dbReference type="InterPro" id="IPR000014">
    <property type="entry name" value="PAS"/>
</dbReference>
<dbReference type="PANTHER" id="PTHR44757:SF2">
    <property type="entry name" value="BIOFILM ARCHITECTURE MAINTENANCE PROTEIN MBAA"/>
    <property type="match status" value="1"/>
</dbReference>
<evidence type="ECO:0000259" key="3">
    <source>
        <dbReference type="PROSITE" id="PS50883"/>
    </source>
</evidence>
<dbReference type="Gene3D" id="3.20.20.450">
    <property type="entry name" value="EAL domain"/>
    <property type="match status" value="1"/>
</dbReference>
<dbReference type="Pfam" id="PF13426">
    <property type="entry name" value="PAS_9"/>
    <property type="match status" value="1"/>
</dbReference>
<evidence type="ECO:0000259" key="4">
    <source>
        <dbReference type="PROSITE" id="PS50887"/>
    </source>
</evidence>
<dbReference type="InterPro" id="IPR000700">
    <property type="entry name" value="PAS-assoc_C"/>
</dbReference>
<accession>A0ABS0GJP2</accession>
<gene>
    <name evidence="5" type="ORF">I1A42_18750</name>
</gene>
<evidence type="ECO:0000259" key="2">
    <source>
        <dbReference type="PROSITE" id="PS50113"/>
    </source>
</evidence>
<dbReference type="InterPro" id="IPR000160">
    <property type="entry name" value="GGDEF_dom"/>
</dbReference>
<dbReference type="Gene3D" id="3.30.450.20">
    <property type="entry name" value="PAS domain"/>
    <property type="match status" value="4"/>
</dbReference>
<dbReference type="InterPro" id="IPR052155">
    <property type="entry name" value="Biofilm_reg_signaling"/>
</dbReference>